<evidence type="ECO:0000256" key="4">
    <source>
        <dbReference type="ARBA" id="ARBA00022737"/>
    </source>
</evidence>
<dbReference type="GO" id="GO:0005968">
    <property type="term" value="C:Rab-protein geranylgeranyltransferase complex"/>
    <property type="evidence" value="ECO:0007669"/>
    <property type="project" value="TreeGrafter"/>
</dbReference>
<comment type="function">
    <text evidence="6">Catalyzes the transfer of a geranyl-geranyl moiety from geranyl-geranyl pyrophosphate to cysteines occuring in specific C-terminal amino acid sequences.</text>
</comment>
<sequence length="492" mass="56410">MHGRNKAEHAKRISDGTFVKALEKKVKNYNKLSDALKSRRGGPDGENEETLNLTSMLLMINPDYYSLWNQRREILIATAMTWEVEDDLTVKALKKNPKCYGAWFHRKWSLLRVGEEAGGLRGEDLEKEIALTEKFLRVDERNFHCWNYRRFVVSLKMGKTGKFKELEGMLIACGFGAQIEGAEGGGGEGEKNDEEFKKIVETEFEFTTSLISSNFSNYSAYHYRSKLLPLLLHLTQPASSTPFDHRLALVTKELSVVQEAVFTEPADQSSWWYQRYLFNFVSPPSHPDPSKTSEPQRRYAELLQAETTPLRELIQEEVGEMGGGGAKWALNAMYFILCELDKIVGMGLGEDAREVLEVLKIQDGDKFERYWSMGKEAEARETTVLFHYLERDTEEPNAFVELKRGAFKGHKDKSKYVAWFWIKPDGSIERLAFRSWDKEHGLRMFEQGMLTNDESGAGWVTSGDEEGEMLELMKRKGVEVGREIVQACVKIW</sequence>
<comment type="similarity">
    <text evidence="1 6">Belongs to the protein prenyltransferase subunit alpha family.</text>
</comment>
<reference evidence="8" key="1">
    <citation type="journal article" date="2023" name="Commun. Biol.">
        <title>Genome analysis of Parmales, the sister group of diatoms, reveals the evolutionary specialization of diatoms from phago-mixotrophs to photoautotrophs.</title>
        <authorList>
            <person name="Ban H."/>
            <person name="Sato S."/>
            <person name="Yoshikawa S."/>
            <person name="Yamada K."/>
            <person name="Nakamura Y."/>
            <person name="Ichinomiya M."/>
            <person name="Sato N."/>
            <person name="Blanc-Mathieu R."/>
            <person name="Endo H."/>
            <person name="Kuwata A."/>
            <person name="Ogata H."/>
        </authorList>
    </citation>
    <scope>NUCLEOTIDE SEQUENCE [LARGE SCALE GENOMIC DNA]</scope>
</reference>
<dbReference type="EC" id="2.5.1.60" evidence="6"/>
<accession>A0A9W7L2C2</accession>
<keyword evidence="2 6" id="KW-0637">Prenyltransferase</keyword>
<gene>
    <name evidence="7" type="ORF">TrCOL_g8354</name>
</gene>
<dbReference type="Proteomes" id="UP001165065">
    <property type="component" value="Unassembled WGS sequence"/>
</dbReference>
<comment type="catalytic activity">
    <reaction evidence="5 6">
        <text>geranylgeranyl diphosphate + L-cysteinyl-[protein] = S-geranylgeranyl-L-cysteinyl-[protein] + diphosphate</text>
        <dbReference type="Rhea" id="RHEA:21240"/>
        <dbReference type="Rhea" id="RHEA-COMP:10131"/>
        <dbReference type="Rhea" id="RHEA-COMP:11537"/>
        <dbReference type="ChEBI" id="CHEBI:29950"/>
        <dbReference type="ChEBI" id="CHEBI:33019"/>
        <dbReference type="ChEBI" id="CHEBI:57533"/>
        <dbReference type="ChEBI" id="CHEBI:86021"/>
        <dbReference type="EC" id="2.5.1.60"/>
    </reaction>
</comment>
<dbReference type="PROSITE" id="PS51147">
    <property type="entry name" value="PFTA"/>
    <property type="match status" value="4"/>
</dbReference>
<evidence type="ECO:0000313" key="8">
    <source>
        <dbReference type="Proteomes" id="UP001165065"/>
    </source>
</evidence>
<evidence type="ECO:0000256" key="3">
    <source>
        <dbReference type="ARBA" id="ARBA00022679"/>
    </source>
</evidence>
<evidence type="ECO:0000256" key="5">
    <source>
        <dbReference type="ARBA" id="ARBA00047658"/>
    </source>
</evidence>
<dbReference type="PANTHER" id="PTHR11129">
    <property type="entry name" value="PROTEIN FARNESYLTRANSFERASE ALPHA SUBUNIT/RAB GERANYLGERANYL TRANSFERASE ALPHA SUBUNIT"/>
    <property type="match status" value="1"/>
</dbReference>
<evidence type="ECO:0000256" key="2">
    <source>
        <dbReference type="ARBA" id="ARBA00022602"/>
    </source>
</evidence>
<evidence type="ECO:0000256" key="6">
    <source>
        <dbReference type="RuleBase" id="RU367120"/>
    </source>
</evidence>
<dbReference type="OrthoDB" id="1658at2759"/>
<organism evidence="7 8">
    <name type="scientific">Triparma columacea</name>
    <dbReference type="NCBI Taxonomy" id="722753"/>
    <lineage>
        <taxon>Eukaryota</taxon>
        <taxon>Sar</taxon>
        <taxon>Stramenopiles</taxon>
        <taxon>Ochrophyta</taxon>
        <taxon>Bolidophyceae</taxon>
        <taxon>Parmales</taxon>
        <taxon>Triparmaceae</taxon>
        <taxon>Triparma</taxon>
    </lineage>
</organism>
<dbReference type="AlphaFoldDB" id="A0A9W7L2C2"/>
<dbReference type="InterPro" id="IPR002088">
    <property type="entry name" value="Prenyl_trans_a"/>
</dbReference>
<dbReference type="Gene3D" id="1.25.40.120">
    <property type="entry name" value="Protein prenylyltransferase"/>
    <property type="match status" value="1"/>
</dbReference>
<name>A0A9W7L2C2_9STRA</name>
<dbReference type="EMBL" id="BRYA01000546">
    <property type="protein sequence ID" value="GMI22259.1"/>
    <property type="molecule type" value="Genomic_DNA"/>
</dbReference>
<evidence type="ECO:0000313" key="7">
    <source>
        <dbReference type="EMBL" id="GMI22259.1"/>
    </source>
</evidence>
<protein>
    <recommendedName>
        <fullName evidence="6">Geranylgeranyl transferase type-2 subunit alpha</fullName>
        <ecNumber evidence="6">2.5.1.60</ecNumber>
    </recommendedName>
    <alternativeName>
        <fullName evidence="6">Geranylgeranyl transferase type II subunit alpha</fullName>
    </alternativeName>
</protein>
<keyword evidence="8" id="KW-1185">Reference proteome</keyword>
<dbReference type="Pfam" id="PF01239">
    <property type="entry name" value="PPTA"/>
    <property type="match status" value="4"/>
</dbReference>
<evidence type="ECO:0000256" key="1">
    <source>
        <dbReference type="ARBA" id="ARBA00006734"/>
    </source>
</evidence>
<dbReference type="GO" id="GO:0097354">
    <property type="term" value="P:prenylation"/>
    <property type="evidence" value="ECO:0007669"/>
    <property type="project" value="UniProtKB-UniRule"/>
</dbReference>
<dbReference type="SUPFAM" id="SSF48439">
    <property type="entry name" value="Protein prenylyltransferase"/>
    <property type="match status" value="1"/>
</dbReference>
<dbReference type="PANTHER" id="PTHR11129:SF2">
    <property type="entry name" value="GERANYLGERANYL TRANSFERASE TYPE-2 SUBUNIT ALPHA"/>
    <property type="match status" value="1"/>
</dbReference>
<dbReference type="GO" id="GO:0004663">
    <property type="term" value="F:Rab geranylgeranyltransferase activity"/>
    <property type="evidence" value="ECO:0007669"/>
    <property type="project" value="UniProtKB-UniRule"/>
</dbReference>
<proteinExistence type="inferred from homology"/>
<keyword evidence="3 6" id="KW-0808">Transferase</keyword>
<keyword evidence="4" id="KW-0677">Repeat</keyword>
<comment type="caution">
    <text evidence="7">The sequence shown here is derived from an EMBL/GenBank/DDBJ whole genome shotgun (WGS) entry which is preliminary data.</text>
</comment>